<name>A0AAV7GC96_DENCH</name>
<sequence>MLLGRITPPSCIVWKGIIWWAEIGCSDHNGTRKAPLPIINTHNLITRPTAQPIVEKSSAKSCSVCPISLTVQIPIPTSSTYTNSKVRIEETYSHFDIIV</sequence>
<keyword evidence="2" id="KW-1185">Reference proteome</keyword>
<organism evidence="1 2">
    <name type="scientific">Dendrobium chrysotoxum</name>
    <name type="common">Orchid</name>
    <dbReference type="NCBI Taxonomy" id="161865"/>
    <lineage>
        <taxon>Eukaryota</taxon>
        <taxon>Viridiplantae</taxon>
        <taxon>Streptophyta</taxon>
        <taxon>Embryophyta</taxon>
        <taxon>Tracheophyta</taxon>
        <taxon>Spermatophyta</taxon>
        <taxon>Magnoliopsida</taxon>
        <taxon>Liliopsida</taxon>
        <taxon>Asparagales</taxon>
        <taxon>Orchidaceae</taxon>
        <taxon>Epidendroideae</taxon>
        <taxon>Malaxideae</taxon>
        <taxon>Dendrobiinae</taxon>
        <taxon>Dendrobium</taxon>
    </lineage>
</organism>
<reference evidence="1 2" key="1">
    <citation type="journal article" date="2021" name="Hortic Res">
        <title>Chromosome-scale assembly of the Dendrobium chrysotoxum genome enhances the understanding of orchid evolution.</title>
        <authorList>
            <person name="Zhang Y."/>
            <person name="Zhang G.Q."/>
            <person name="Zhang D."/>
            <person name="Liu X.D."/>
            <person name="Xu X.Y."/>
            <person name="Sun W.H."/>
            <person name="Yu X."/>
            <person name="Zhu X."/>
            <person name="Wang Z.W."/>
            <person name="Zhao X."/>
            <person name="Zhong W.Y."/>
            <person name="Chen H."/>
            <person name="Yin W.L."/>
            <person name="Huang T."/>
            <person name="Niu S.C."/>
            <person name="Liu Z.J."/>
        </authorList>
    </citation>
    <scope>NUCLEOTIDE SEQUENCE [LARGE SCALE GENOMIC DNA]</scope>
    <source>
        <strain evidence="1">Lindl</strain>
    </source>
</reference>
<protein>
    <submittedName>
        <fullName evidence="1">Uncharacterized protein</fullName>
    </submittedName>
</protein>
<gene>
    <name evidence="1" type="ORF">IEQ34_018400</name>
</gene>
<proteinExistence type="predicted"/>
<dbReference type="EMBL" id="JAGFBR010000016">
    <property type="protein sequence ID" value="KAH0454076.1"/>
    <property type="molecule type" value="Genomic_DNA"/>
</dbReference>
<evidence type="ECO:0000313" key="2">
    <source>
        <dbReference type="Proteomes" id="UP000775213"/>
    </source>
</evidence>
<accession>A0AAV7GC96</accession>
<comment type="caution">
    <text evidence="1">The sequence shown here is derived from an EMBL/GenBank/DDBJ whole genome shotgun (WGS) entry which is preliminary data.</text>
</comment>
<dbReference type="AlphaFoldDB" id="A0AAV7GC96"/>
<dbReference type="Proteomes" id="UP000775213">
    <property type="component" value="Unassembled WGS sequence"/>
</dbReference>
<evidence type="ECO:0000313" key="1">
    <source>
        <dbReference type="EMBL" id="KAH0454076.1"/>
    </source>
</evidence>